<name>A0A482Y6I1_9EURY</name>
<organism evidence="2 3">
    <name type="scientific">Natrinema altunense</name>
    <dbReference type="NCBI Taxonomy" id="222984"/>
    <lineage>
        <taxon>Archaea</taxon>
        <taxon>Methanobacteriati</taxon>
        <taxon>Methanobacteriota</taxon>
        <taxon>Stenosarchaea group</taxon>
        <taxon>Halobacteria</taxon>
        <taxon>Halobacteriales</taxon>
        <taxon>Natrialbaceae</taxon>
        <taxon>Natrinema</taxon>
    </lineage>
</organism>
<dbReference type="AlphaFoldDB" id="A0A482Y6I1"/>
<dbReference type="Proteomes" id="UP000292704">
    <property type="component" value="Unassembled WGS sequence"/>
</dbReference>
<dbReference type="OrthoDB" id="351203at2157"/>
<comment type="caution">
    <text evidence="2">The sequence shown here is derived from an EMBL/GenBank/DDBJ whole genome shotgun (WGS) entry which is preliminary data.</text>
</comment>
<feature type="compositionally biased region" description="Basic and acidic residues" evidence="1">
    <location>
        <begin position="194"/>
        <end position="209"/>
    </location>
</feature>
<feature type="region of interest" description="Disordered" evidence="1">
    <location>
        <begin position="187"/>
        <end position="212"/>
    </location>
</feature>
<protein>
    <submittedName>
        <fullName evidence="2">Uncharacterized protein</fullName>
    </submittedName>
</protein>
<reference evidence="2 3" key="1">
    <citation type="submission" date="2019-02" db="EMBL/GenBank/DDBJ databases">
        <title>Genome analysis provides insights into bioremediation potentialities and Haloocin production by Natrinema altunense strain 4.1R isolated from Chott Douz in Tunisian desert.</title>
        <authorList>
            <person name="Najjari A."/>
            <person name="Youssef N."/>
            <person name="Ben Dhia O."/>
            <person name="Ferjani R."/>
            <person name="El Hidri D."/>
            <person name="Ouzari H.I."/>
            <person name="Cherif A."/>
        </authorList>
    </citation>
    <scope>NUCLEOTIDE SEQUENCE [LARGE SCALE GENOMIC DNA]</scope>
    <source>
        <strain evidence="2 3">4.1R</strain>
    </source>
</reference>
<accession>A0A482Y6I1</accession>
<evidence type="ECO:0000313" key="3">
    <source>
        <dbReference type="Proteomes" id="UP000292704"/>
    </source>
</evidence>
<dbReference type="EMBL" id="SHMR01000001">
    <property type="protein sequence ID" value="RZH69416.1"/>
    <property type="molecule type" value="Genomic_DNA"/>
</dbReference>
<dbReference type="RefSeq" id="WP_130170259.1">
    <property type="nucleotide sequence ID" value="NZ_SHMR01000001.1"/>
</dbReference>
<proteinExistence type="predicted"/>
<sequence length="269" mass="28846">MGAEVASDSNALLGMEGLSDSTVDNVFTNNSPYAMDITLDAAPYEDERKIRWDINDPVTDSDNDNNPVTFSLSAGASADVAVKGDDKVTFDGTALLKDGEATVGRIEVTRTINVPVINNLELSGSVSSAGNSGKLTFTLENTGDVDVELRKIGIIETTTTAEYVSGGGSLFNANDGTEYVTDWIPIDNNTSDSTQREMTPKPVLDHQSDGDTDPMSITFEFNKFRDPDSRPANVDMRGEDVKIELTVKNLEDGSIVGAPVDLCNGRCNF</sequence>
<evidence type="ECO:0000313" key="2">
    <source>
        <dbReference type="EMBL" id="RZH69416.1"/>
    </source>
</evidence>
<evidence type="ECO:0000256" key="1">
    <source>
        <dbReference type="SAM" id="MobiDB-lite"/>
    </source>
</evidence>
<gene>
    <name evidence="2" type="ORF">ELS17_08330</name>
</gene>